<protein>
    <submittedName>
        <fullName evidence="1">Sulfur reduction protein DsrE</fullName>
    </submittedName>
</protein>
<evidence type="ECO:0000313" key="2">
    <source>
        <dbReference type="Proteomes" id="UP000192477"/>
    </source>
</evidence>
<accession>A0A1V8YA95</accession>
<dbReference type="Proteomes" id="UP000192477">
    <property type="component" value="Unassembled WGS sequence"/>
</dbReference>
<dbReference type="InterPro" id="IPR027396">
    <property type="entry name" value="DsrEFH-like"/>
</dbReference>
<sequence>MKVVFHIDELTKWQETKNNVKNLLKIAPEAIIVVSVNGQGITGYLDPVNAEFLELAVTFHACANALKSNELSKEVLPTKVKVVPAGVLDLIELQAKGFAYIKP</sequence>
<dbReference type="Gene3D" id="3.40.1260.10">
    <property type="entry name" value="DsrEFH-like"/>
    <property type="match status" value="1"/>
</dbReference>
<dbReference type="PANTHER" id="PTHR37691:SF1">
    <property type="entry name" value="BLR3518 PROTEIN"/>
    <property type="match status" value="1"/>
</dbReference>
<dbReference type="STRING" id="112904.BH747_09730"/>
<dbReference type="OrthoDB" id="6412948at2"/>
<dbReference type="RefSeq" id="WP_081184229.1">
    <property type="nucleotide sequence ID" value="NZ_MJEA01000010.1"/>
</dbReference>
<comment type="caution">
    <text evidence="1">The sequence shown here is derived from an EMBL/GenBank/DDBJ whole genome shotgun (WGS) entry which is preliminary data.</text>
</comment>
<evidence type="ECO:0000313" key="1">
    <source>
        <dbReference type="EMBL" id="OQO69543.1"/>
    </source>
</evidence>
<proteinExistence type="predicted"/>
<dbReference type="SUPFAM" id="SSF75169">
    <property type="entry name" value="DsrEFH-like"/>
    <property type="match status" value="1"/>
</dbReference>
<gene>
    <name evidence="1" type="ORF">BH747_09730</name>
</gene>
<dbReference type="AlphaFoldDB" id="A0A1V8YA95"/>
<reference evidence="1 2" key="1">
    <citation type="journal article" date="2017" name="BMC Microbiol.">
        <title>Comparative genomics of Enterococcus spp. isolated from bovine feces.</title>
        <authorList>
            <person name="Beukers A.G."/>
            <person name="Zaheer R."/>
            <person name="Goji N."/>
            <person name="Amoako K.K."/>
            <person name="Chaves A.V."/>
            <person name="Ward M.P."/>
            <person name="McAllister T.A."/>
        </authorList>
    </citation>
    <scope>NUCLEOTIDE SEQUENCE [LARGE SCALE GENOMIC DNA]</scope>
    <source>
        <strain evidence="1 2">F1129D 143</strain>
    </source>
</reference>
<dbReference type="Pfam" id="PF02635">
    <property type="entry name" value="DsrE"/>
    <property type="match status" value="1"/>
</dbReference>
<dbReference type="PANTHER" id="PTHR37691">
    <property type="entry name" value="BLR3518 PROTEIN"/>
    <property type="match status" value="1"/>
</dbReference>
<name>A0A1V8YA95_9ENTE</name>
<dbReference type="EMBL" id="MJEA01000010">
    <property type="protein sequence ID" value="OQO69543.1"/>
    <property type="molecule type" value="Genomic_DNA"/>
</dbReference>
<dbReference type="InterPro" id="IPR003787">
    <property type="entry name" value="Sulphur_relay_DsrE/F-like"/>
</dbReference>
<organism evidence="1 2">
    <name type="scientific">Enterococcus villorum</name>
    <dbReference type="NCBI Taxonomy" id="112904"/>
    <lineage>
        <taxon>Bacteria</taxon>
        <taxon>Bacillati</taxon>
        <taxon>Bacillota</taxon>
        <taxon>Bacilli</taxon>
        <taxon>Lactobacillales</taxon>
        <taxon>Enterococcaceae</taxon>
        <taxon>Enterococcus</taxon>
    </lineage>
</organism>